<evidence type="ECO:0000256" key="10">
    <source>
        <dbReference type="ARBA" id="ARBA00048302"/>
    </source>
</evidence>
<evidence type="ECO:0000259" key="15">
    <source>
        <dbReference type="Pfam" id="PF12242"/>
    </source>
</evidence>
<feature type="domain" description="Trans-2-enoyl-CoA reductase-like NAD(P)H binding" evidence="15">
    <location>
        <begin position="10"/>
        <end position="49"/>
    </location>
</feature>
<feature type="region of interest" description="Disordered" evidence="11">
    <location>
        <begin position="296"/>
        <end position="322"/>
    </location>
</feature>
<keyword evidence="8" id="KW-0443">Lipid metabolism</keyword>
<dbReference type="InterPro" id="IPR010758">
    <property type="entry name" value="Trans-2-enoyl-CoA_reductase"/>
</dbReference>
<dbReference type="PANTHER" id="PTHR37480:SF1">
    <property type="entry name" value="ENOYL-[ACYL-CARRIER-PROTEIN] REDUCTASE [NADH]"/>
    <property type="match status" value="1"/>
</dbReference>
<evidence type="ECO:0000256" key="5">
    <source>
        <dbReference type="ARBA" id="ARBA00022832"/>
    </source>
</evidence>
<dbReference type="InterPro" id="IPR050048">
    <property type="entry name" value="FabV-like_NADH_b"/>
</dbReference>
<dbReference type="InterPro" id="IPR024910">
    <property type="entry name" value="Enoyl-CoA_Rdtase_cat_dom"/>
</dbReference>
<evidence type="ECO:0000256" key="6">
    <source>
        <dbReference type="ARBA" id="ARBA00023002"/>
    </source>
</evidence>
<keyword evidence="7" id="KW-0520">NAD</keyword>
<keyword evidence="12" id="KW-0472">Membrane</keyword>
<evidence type="ECO:0000256" key="4">
    <source>
        <dbReference type="ARBA" id="ARBA00022516"/>
    </source>
</evidence>
<keyword evidence="9" id="KW-0275">Fatty acid biosynthesis</keyword>
<comment type="caution">
    <text evidence="16">The sequence shown here is derived from an EMBL/GenBank/DDBJ whole genome shotgun (WGS) entry which is preliminary data.</text>
</comment>
<evidence type="ECO:0000256" key="12">
    <source>
        <dbReference type="SAM" id="Phobius"/>
    </source>
</evidence>
<dbReference type="Pfam" id="PF12242">
    <property type="entry name" value="Eno-Rase_NADH_b"/>
    <property type="match status" value="1"/>
</dbReference>
<proteinExistence type="predicted"/>
<dbReference type="InterPro" id="IPR024906">
    <property type="entry name" value="Eno_Rdtase_FAD-bd_dom"/>
</dbReference>
<feature type="domain" description="Trans-2-enoyl-CoA reductase catalytic" evidence="14">
    <location>
        <begin position="54"/>
        <end position="180"/>
    </location>
</feature>
<name>A0ABN2X0Z8_9ACTN</name>
<keyword evidence="5" id="KW-0276">Fatty acid metabolism</keyword>
<evidence type="ECO:0000259" key="13">
    <source>
        <dbReference type="Pfam" id="PF07055"/>
    </source>
</evidence>
<keyword evidence="6" id="KW-0560">Oxidoreductase</keyword>
<evidence type="ECO:0000256" key="7">
    <source>
        <dbReference type="ARBA" id="ARBA00023027"/>
    </source>
</evidence>
<evidence type="ECO:0000313" key="17">
    <source>
        <dbReference type="Proteomes" id="UP001500897"/>
    </source>
</evidence>
<feature type="compositionally biased region" description="Pro residues" evidence="11">
    <location>
        <begin position="305"/>
        <end position="322"/>
    </location>
</feature>
<comment type="pathway">
    <text evidence="1">Lipid metabolism.</text>
</comment>
<evidence type="ECO:0000313" key="16">
    <source>
        <dbReference type="EMBL" id="GAA2102141.1"/>
    </source>
</evidence>
<sequence>MAVDPGTHARGRAPVVLLLGSSAGYGLSILLAGLRQHGIRGIGVAYEGALSERRTATAGWYRTATVARLAAENGSDFVFLNADAFSAGAKERVLDLVAERYGPVDHLVYSLAAPRRTDPVTSEVHHLVIKPVGGAYEAASPVFPDGAASIGAVRLAAASEEERRATVKAMGGENWRLWADGVLAGGAGRAFTVVAGVAVTQASTAIPSIALYTSLLRNVFGADGWRTTTDQAVDLWEQLAGERPLLLDGQGRIRLDGWESDEEVQTRVRARWADSVAALAADPAGSAWFHQQSGSCTAVTCPASTTPPRPRPRRPGPPPRSP</sequence>
<keyword evidence="12" id="KW-1133">Transmembrane helix</keyword>
<evidence type="ECO:0000256" key="11">
    <source>
        <dbReference type="SAM" id="MobiDB-lite"/>
    </source>
</evidence>
<gene>
    <name evidence="16" type="ORF">GCM10009759_36440</name>
</gene>
<keyword evidence="4" id="KW-0444">Lipid biosynthesis</keyword>
<comment type="subunit">
    <text evidence="2">Monomer.</text>
</comment>
<organism evidence="16 17">
    <name type="scientific">Kitasatospora saccharophila</name>
    <dbReference type="NCBI Taxonomy" id="407973"/>
    <lineage>
        <taxon>Bacteria</taxon>
        <taxon>Bacillati</taxon>
        <taxon>Actinomycetota</taxon>
        <taxon>Actinomycetes</taxon>
        <taxon>Kitasatosporales</taxon>
        <taxon>Streptomycetaceae</taxon>
        <taxon>Kitasatospora</taxon>
    </lineage>
</organism>
<accession>A0ABN2X0Z8</accession>
<feature type="transmembrane region" description="Helical" evidence="12">
    <location>
        <begin position="15"/>
        <end position="34"/>
    </location>
</feature>
<evidence type="ECO:0000256" key="9">
    <source>
        <dbReference type="ARBA" id="ARBA00023160"/>
    </source>
</evidence>
<comment type="catalytic activity">
    <reaction evidence="10">
        <text>a 2,3-saturated acyl-CoA + NAD(+) = a (2E)-enoyl-CoA + NADH + H(+)</text>
        <dbReference type="Rhea" id="RHEA:18177"/>
        <dbReference type="ChEBI" id="CHEBI:15378"/>
        <dbReference type="ChEBI" id="CHEBI:57540"/>
        <dbReference type="ChEBI" id="CHEBI:57945"/>
        <dbReference type="ChEBI" id="CHEBI:58856"/>
        <dbReference type="ChEBI" id="CHEBI:65111"/>
        <dbReference type="EC" id="1.3.1.44"/>
    </reaction>
</comment>
<reference evidence="16 17" key="1">
    <citation type="journal article" date="2019" name="Int. J. Syst. Evol. Microbiol.">
        <title>The Global Catalogue of Microorganisms (GCM) 10K type strain sequencing project: providing services to taxonomists for standard genome sequencing and annotation.</title>
        <authorList>
            <consortium name="The Broad Institute Genomics Platform"/>
            <consortium name="The Broad Institute Genome Sequencing Center for Infectious Disease"/>
            <person name="Wu L."/>
            <person name="Ma J."/>
        </authorList>
    </citation>
    <scope>NUCLEOTIDE SEQUENCE [LARGE SCALE GENOMIC DNA]</scope>
    <source>
        <strain evidence="16 17">JCM 14559</strain>
    </source>
</reference>
<dbReference type="EC" id="1.3.1.44" evidence="3"/>
<dbReference type="EMBL" id="BAAANS010000023">
    <property type="protein sequence ID" value="GAA2102141.1"/>
    <property type="molecule type" value="Genomic_DNA"/>
</dbReference>
<dbReference type="RefSeq" id="WP_344553292.1">
    <property type="nucleotide sequence ID" value="NZ_BAAANS010000023.1"/>
</dbReference>
<feature type="domain" description="Enoyl reductase FAD binding" evidence="13">
    <location>
        <begin position="247"/>
        <end position="275"/>
    </location>
</feature>
<feature type="domain" description="Trans-2-enoyl-CoA reductase catalytic" evidence="14">
    <location>
        <begin position="187"/>
        <end position="238"/>
    </location>
</feature>
<evidence type="ECO:0000256" key="3">
    <source>
        <dbReference type="ARBA" id="ARBA00011983"/>
    </source>
</evidence>
<keyword evidence="17" id="KW-1185">Reference proteome</keyword>
<dbReference type="Pfam" id="PF12241">
    <property type="entry name" value="Enoyl_reductase"/>
    <property type="match status" value="2"/>
</dbReference>
<keyword evidence="12" id="KW-0812">Transmembrane</keyword>
<protein>
    <recommendedName>
        <fullName evidence="3">trans-2-enoyl-CoA reductase (NAD(+))</fullName>
        <ecNumber evidence="3">1.3.1.44</ecNumber>
    </recommendedName>
</protein>
<evidence type="ECO:0000256" key="2">
    <source>
        <dbReference type="ARBA" id="ARBA00011245"/>
    </source>
</evidence>
<dbReference type="PANTHER" id="PTHR37480">
    <property type="entry name" value="ENOYL-[ACYL-CARRIER-PROTEIN] REDUCTASE [NADH]"/>
    <property type="match status" value="1"/>
</dbReference>
<dbReference type="Gene3D" id="3.40.50.720">
    <property type="entry name" value="NAD(P)-binding Rossmann-like Domain"/>
    <property type="match status" value="2"/>
</dbReference>
<dbReference type="SUPFAM" id="SSF51735">
    <property type="entry name" value="NAD(P)-binding Rossmann-fold domains"/>
    <property type="match status" value="1"/>
</dbReference>
<dbReference type="InterPro" id="IPR036291">
    <property type="entry name" value="NAD(P)-bd_dom_sf"/>
</dbReference>
<dbReference type="Pfam" id="PF07055">
    <property type="entry name" value="Eno-Rase_FAD_bd"/>
    <property type="match status" value="1"/>
</dbReference>
<evidence type="ECO:0000259" key="14">
    <source>
        <dbReference type="Pfam" id="PF12241"/>
    </source>
</evidence>
<dbReference type="Proteomes" id="UP001500897">
    <property type="component" value="Unassembled WGS sequence"/>
</dbReference>
<evidence type="ECO:0000256" key="8">
    <source>
        <dbReference type="ARBA" id="ARBA00023098"/>
    </source>
</evidence>
<evidence type="ECO:0000256" key="1">
    <source>
        <dbReference type="ARBA" id="ARBA00005189"/>
    </source>
</evidence>